<proteinExistence type="predicted"/>
<protein>
    <recommendedName>
        <fullName evidence="3">GGDEF domain-containing protein</fullName>
    </recommendedName>
</protein>
<dbReference type="InterPro" id="IPR029787">
    <property type="entry name" value="Nucleotide_cyclase"/>
</dbReference>
<dbReference type="SMART" id="SM00267">
    <property type="entry name" value="GGDEF"/>
    <property type="match status" value="1"/>
</dbReference>
<dbReference type="PANTHER" id="PTHR44757:SF2">
    <property type="entry name" value="BIOFILM ARCHITECTURE MAINTENANCE PROTEIN MBAA"/>
    <property type="match status" value="1"/>
</dbReference>
<gene>
    <name evidence="4" type="ORF">CATMQ487_16070</name>
</gene>
<dbReference type="SUPFAM" id="SSF55073">
    <property type="entry name" value="Nucleotide cyclase"/>
    <property type="match status" value="1"/>
</dbReference>
<dbReference type="InterPro" id="IPR000160">
    <property type="entry name" value="GGDEF_dom"/>
</dbReference>
<accession>A0ABM7YJR8</accession>
<evidence type="ECO:0000313" key="5">
    <source>
        <dbReference type="Proteomes" id="UP001057498"/>
    </source>
</evidence>
<keyword evidence="5" id="KW-1185">Reference proteome</keyword>
<dbReference type="NCBIfam" id="TIGR00254">
    <property type="entry name" value="GGDEF"/>
    <property type="match status" value="1"/>
</dbReference>
<dbReference type="Gene3D" id="3.30.450.20">
    <property type="entry name" value="PAS domain"/>
    <property type="match status" value="2"/>
</dbReference>
<dbReference type="InterPro" id="IPR035965">
    <property type="entry name" value="PAS-like_dom_sf"/>
</dbReference>
<dbReference type="Proteomes" id="UP001057498">
    <property type="component" value="Chromosome"/>
</dbReference>
<dbReference type="Gene3D" id="3.30.70.270">
    <property type="match status" value="1"/>
</dbReference>
<keyword evidence="2" id="KW-0812">Transmembrane</keyword>
<dbReference type="Pfam" id="PF00990">
    <property type="entry name" value="GGDEF"/>
    <property type="match status" value="1"/>
</dbReference>
<evidence type="ECO:0000256" key="2">
    <source>
        <dbReference type="SAM" id="Phobius"/>
    </source>
</evidence>
<dbReference type="InterPro" id="IPR043128">
    <property type="entry name" value="Rev_trsase/Diguanyl_cyclase"/>
</dbReference>
<sequence>MTRPWYRWTAMGRRWGASLKARIALACVLIIAASVFTAAWLALAKARAQTAQILRESEAANAQRLAAILGQRVLRLQAALHSAAKVVPVGRFDDTAALAAYMDQRQVTATLFATLTLVDRRGEVLVARDESGVRHPRINLADRPSVRAALDRGVSTVSDPVIARVAAEPMLFFAVPIRADDRQVVGALNGGLRLSSRDLLIDLVTGGGGAGGGDGGRGPTRPAGPSVDAGSFVDTVVVDRFGTVLAHPDARMVMRSVRDDARLARAWRATALVPAVSASTGAGQAAAGEGLARPEPEDVIVASASVPELQWQVLRVAPTQQMLAGFDAARTEVAAIALGVAVLAGGLILLWTGWLMRPLEQLERRARALVPGGPAPGEGWPSAGGEIGALVHALREAVQQRSQAEADTASLLGKMQSMLHTAPIGIAFTRSRNFELVSDEFCALLGYGPGELVGEPASLIYASRDDYVALGGRVADAFAQQFEFVTDCEFVRRDGSHFVGELRGRPVKHQDPTAGTIWLLRDVTAERAEHRELAWSASHDALTGLANRRHFEVELQRLLPQVRPDAPAAALFIDLDHFKAINDTAGHAAGDRVLREVATALVGSVRRDELVARLGGDEFVIVLLHCDLAAAARVAEKVRAAVHSIGFVHDGQLLAVGASLGVVPIPPGTATVANVLQMADLACYAAKSEGRNCVHVQAAEQVAVQALPASPTPGDA</sequence>
<dbReference type="PROSITE" id="PS50887">
    <property type="entry name" value="GGDEF"/>
    <property type="match status" value="1"/>
</dbReference>
<dbReference type="RefSeq" id="WP_251972744.1">
    <property type="nucleotide sequence ID" value="NZ_AP025730.1"/>
</dbReference>
<dbReference type="PANTHER" id="PTHR44757">
    <property type="entry name" value="DIGUANYLATE CYCLASE DGCP"/>
    <property type="match status" value="1"/>
</dbReference>
<evidence type="ECO:0000313" key="4">
    <source>
        <dbReference type="EMBL" id="BDI04637.1"/>
    </source>
</evidence>
<feature type="transmembrane region" description="Helical" evidence="2">
    <location>
        <begin position="333"/>
        <end position="355"/>
    </location>
</feature>
<dbReference type="CDD" id="cd01949">
    <property type="entry name" value="GGDEF"/>
    <property type="match status" value="1"/>
</dbReference>
<dbReference type="InterPro" id="IPR000014">
    <property type="entry name" value="PAS"/>
</dbReference>
<feature type="domain" description="GGDEF" evidence="3">
    <location>
        <begin position="566"/>
        <end position="699"/>
    </location>
</feature>
<dbReference type="CDD" id="cd12914">
    <property type="entry name" value="PDC1_DGC_like"/>
    <property type="match status" value="1"/>
</dbReference>
<feature type="compositionally biased region" description="Gly residues" evidence="1">
    <location>
        <begin position="209"/>
        <end position="218"/>
    </location>
</feature>
<dbReference type="SUPFAM" id="SSF55785">
    <property type="entry name" value="PYP-like sensor domain (PAS domain)"/>
    <property type="match status" value="1"/>
</dbReference>
<dbReference type="EMBL" id="AP025730">
    <property type="protein sequence ID" value="BDI04637.1"/>
    <property type="molecule type" value="Genomic_DNA"/>
</dbReference>
<organism evidence="4 5">
    <name type="scientific">Sphaerotilus microaerophilus</name>
    <dbReference type="NCBI Taxonomy" id="2914710"/>
    <lineage>
        <taxon>Bacteria</taxon>
        <taxon>Pseudomonadati</taxon>
        <taxon>Pseudomonadota</taxon>
        <taxon>Betaproteobacteria</taxon>
        <taxon>Burkholderiales</taxon>
        <taxon>Sphaerotilaceae</taxon>
        <taxon>Sphaerotilus</taxon>
    </lineage>
</organism>
<dbReference type="CDD" id="cd00130">
    <property type="entry name" value="PAS"/>
    <property type="match status" value="1"/>
</dbReference>
<evidence type="ECO:0000256" key="1">
    <source>
        <dbReference type="SAM" id="MobiDB-lite"/>
    </source>
</evidence>
<dbReference type="NCBIfam" id="TIGR00229">
    <property type="entry name" value="sensory_box"/>
    <property type="match status" value="1"/>
</dbReference>
<reference evidence="4" key="1">
    <citation type="submission" date="2022-04" db="EMBL/GenBank/DDBJ databases">
        <title>Whole genome sequence of Sphaerotilus sp. FB-5.</title>
        <authorList>
            <person name="Takeda M."/>
            <person name="Narihara S."/>
            <person name="Akimoto M."/>
            <person name="Akimoto R."/>
            <person name="Nishiyashiki S."/>
            <person name="Murakami T."/>
        </authorList>
    </citation>
    <scope>NUCLEOTIDE SEQUENCE</scope>
    <source>
        <strain evidence="4">FB-5</strain>
    </source>
</reference>
<keyword evidence="2" id="KW-0472">Membrane</keyword>
<keyword evidence="2" id="KW-1133">Transmembrane helix</keyword>
<feature type="region of interest" description="Disordered" evidence="1">
    <location>
        <begin position="209"/>
        <end position="228"/>
    </location>
</feature>
<dbReference type="Pfam" id="PF13426">
    <property type="entry name" value="PAS_9"/>
    <property type="match status" value="1"/>
</dbReference>
<name>A0ABM7YJR8_9BURK</name>
<dbReference type="InterPro" id="IPR052155">
    <property type="entry name" value="Biofilm_reg_signaling"/>
</dbReference>
<evidence type="ECO:0000259" key="3">
    <source>
        <dbReference type="PROSITE" id="PS50887"/>
    </source>
</evidence>